<dbReference type="InterPro" id="IPR020828">
    <property type="entry name" value="GlycerAld_3-P_DH_NAD(P)-bd"/>
</dbReference>
<dbReference type="InterPro" id="IPR020831">
    <property type="entry name" value="GlycerAld/Erythrose_P_DH"/>
</dbReference>
<feature type="site" description="Activates thiol group during catalysis" evidence="7">
    <location>
        <position position="180"/>
    </location>
</feature>
<dbReference type="PIRSF" id="PIRSF000149">
    <property type="entry name" value="GAP_DH"/>
    <property type="match status" value="1"/>
</dbReference>
<dbReference type="Gene3D" id="3.40.50.720">
    <property type="entry name" value="NAD(P)-binding Rossmann-like Domain"/>
    <property type="match status" value="1"/>
</dbReference>
<evidence type="ECO:0000256" key="5">
    <source>
        <dbReference type="PIRSR" id="PIRSR000149-2"/>
    </source>
</evidence>
<dbReference type="SUPFAM" id="SSF51735">
    <property type="entry name" value="NAD(P)-binding Rossmann-fold domains"/>
    <property type="match status" value="1"/>
</dbReference>
<dbReference type="GO" id="GO:0051287">
    <property type="term" value="F:NAD binding"/>
    <property type="evidence" value="ECO:0007669"/>
    <property type="project" value="InterPro"/>
</dbReference>
<feature type="binding site" evidence="5">
    <location>
        <begin position="152"/>
        <end position="154"/>
    </location>
    <ligand>
        <name>D-glyceraldehyde 3-phosphate</name>
        <dbReference type="ChEBI" id="CHEBI:59776"/>
    </ligand>
</feature>
<dbReference type="InterPro" id="IPR020830">
    <property type="entry name" value="GlycerAld_3-P_DH_AS"/>
</dbReference>
<proteinExistence type="inferred from homology"/>
<dbReference type="SMART" id="SM00846">
    <property type="entry name" value="Gp_dh_N"/>
    <property type="match status" value="1"/>
</dbReference>
<dbReference type="Pfam" id="PF02800">
    <property type="entry name" value="Gp_dh_C"/>
    <property type="match status" value="1"/>
</dbReference>
<dbReference type="GO" id="GO:0050661">
    <property type="term" value="F:NADP binding"/>
    <property type="evidence" value="ECO:0007669"/>
    <property type="project" value="InterPro"/>
</dbReference>
<dbReference type="FunFam" id="3.40.50.720:FF:000001">
    <property type="entry name" value="Glyceraldehyde-3-phosphate dehydrogenase"/>
    <property type="match status" value="1"/>
</dbReference>
<evidence type="ECO:0000256" key="8">
    <source>
        <dbReference type="RuleBase" id="RU000397"/>
    </source>
</evidence>
<keyword evidence="6" id="KW-0547">Nucleotide-binding</keyword>
<organism evidence="11 12">
    <name type="scientific">Nonomuraea rhodomycinica</name>
    <dbReference type="NCBI Taxonomy" id="1712872"/>
    <lineage>
        <taxon>Bacteria</taxon>
        <taxon>Bacillati</taxon>
        <taxon>Actinomycetota</taxon>
        <taxon>Actinomycetes</taxon>
        <taxon>Streptosporangiales</taxon>
        <taxon>Streptosporangiaceae</taxon>
        <taxon>Nonomuraea</taxon>
    </lineage>
</organism>
<dbReference type="PANTHER" id="PTHR43148">
    <property type="entry name" value="GLYCERALDEHYDE-3-PHOSPHATE DEHYDROGENASE 2"/>
    <property type="match status" value="1"/>
</dbReference>
<dbReference type="PRINTS" id="PR00078">
    <property type="entry name" value="G3PDHDRGNASE"/>
</dbReference>
<evidence type="ECO:0000256" key="4">
    <source>
        <dbReference type="PIRSR" id="PIRSR000149-1"/>
    </source>
</evidence>
<reference evidence="11 12" key="1">
    <citation type="submission" date="2020-06" db="EMBL/GenBank/DDBJ databases">
        <authorList>
            <person name="Chanama M."/>
        </authorList>
    </citation>
    <scope>NUCLEOTIDE SEQUENCE [LARGE SCALE GENOMIC DNA]</scope>
    <source>
        <strain evidence="11 12">TBRC6557</strain>
    </source>
</reference>
<accession>A0A7Y6IPS4</accession>
<keyword evidence="12" id="KW-1185">Reference proteome</keyword>
<evidence type="ECO:0000256" key="7">
    <source>
        <dbReference type="PIRSR" id="PIRSR000149-4"/>
    </source>
</evidence>
<protein>
    <recommendedName>
        <fullName evidence="9">Glyceraldehyde-3-phosphate dehydrogenase</fullName>
        <ecNumber evidence="9">1.2.1.-</ecNumber>
    </recommendedName>
</protein>
<evidence type="ECO:0000256" key="6">
    <source>
        <dbReference type="PIRSR" id="PIRSR000149-3"/>
    </source>
</evidence>
<dbReference type="Proteomes" id="UP000546126">
    <property type="component" value="Unassembled WGS sequence"/>
</dbReference>
<dbReference type="PROSITE" id="PS00071">
    <property type="entry name" value="GAPDH"/>
    <property type="match status" value="1"/>
</dbReference>
<evidence type="ECO:0000256" key="2">
    <source>
        <dbReference type="ARBA" id="ARBA00007406"/>
    </source>
</evidence>
<feature type="binding site" evidence="6">
    <location>
        <position position="35"/>
    </location>
    <ligand>
        <name>NAD(+)</name>
        <dbReference type="ChEBI" id="CHEBI:57540"/>
    </ligand>
</feature>
<evidence type="ECO:0000256" key="9">
    <source>
        <dbReference type="RuleBase" id="RU361160"/>
    </source>
</evidence>
<dbReference type="CDD" id="cd05214">
    <property type="entry name" value="GAPDH_I_N"/>
    <property type="match status" value="1"/>
</dbReference>
<dbReference type="RefSeq" id="WP_175601188.1">
    <property type="nucleotide sequence ID" value="NZ_JABWGO010000003.1"/>
</dbReference>
<dbReference type="NCBIfam" id="TIGR01534">
    <property type="entry name" value="GAPDH-I"/>
    <property type="match status" value="1"/>
</dbReference>
<feature type="binding site" evidence="6">
    <location>
        <position position="315"/>
    </location>
    <ligand>
        <name>NAD(+)</name>
        <dbReference type="ChEBI" id="CHEBI:57540"/>
    </ligand>
</feature>
<comment type="caution">
    <text evidence="11">The sequence shown here is derived from an EMBL/GenBank/DDBJ whole genome shotgun (WGS) entry which is preliminary data.</text>
</comment>
<evidence type="ECO:0000313" key="11">
    <source>
        <dbReference type="EMBL" id="NUW41618.1"/>
    </source>
</evidence>
<dbReference type="Pfam" id="PF00044">
    <property type="entry name" value="Gp_dh_N"/>
    <property type="match status" value="1"/>
</dbReference>
<keyword evidence="3 9" id="KW-0560">Oxidoreductase</keyword>
<keyword evidence="6" id="KW-0520">NAD</keyword>
<feature type="domain" description="Glyceraldehyde 3-phosphate dehydrogenase NAD(P) binding" evidence="10">
    <location>
        <begin position="3"/>
        <end position="153"/>
    </location>
</feature>
<dbReference type="FunFam" id="3.30.360.10:FF:000002">
    <property type="entry name" value="Glyceraldehyde-3-phosphate dehydrogenase"/>
    <property type="match status" value="1"/>
</dbReference>
<comment type="similarity">
    <text evidence="2 8">Belongs to the glyceraldehyde-3-phosphate dehydrogenase family.</text>
</comment>
<gene>
    <name evidence="11" type="primary">gap</name>
    <name evidence="11" type="ORF">HT134_15955</name>
</gene>
<feature type="binding site" evidence="6">
    <location>
        <begin position="12"/>
        <end position="13"/>
    </location>
    <ligand>
        <name>NAD(+)</name>
        <dbReference type="ChEBI" id="CHEBI:57540"/>
    </ligand>
</feature>
<dbReference type="Gene3D" id="3.30.360.10">
    <property type="entry name" value="Dihydrodipicolinate Reductase, domain 2"/>
    <property type="match status" value="1"/>
</dbReference>
<dbReference type="InterPro" id="IPR006424">
    <property type="entry name" value="Glyceraldehyde-3-P_DH_1"/>
</dbReference>
<dbReference type="EMBL" id="JABWGO010000003">
    <property type="protein sequence ID" value="NUW41618.1"/>
    <property type="molecule type" value="Genomic_DNA"/>
</dbReference>
<evidence type="ECO:0000256" key="1">
    <source>
        <dbReference type="ARBA" id="ARBA00004496"/>
    </source>
</evidence>
<dbReference type="InterPro" id="IPR020829">
    <property type="entry name" value="GlycerAld_3-P_DH_cat"/>
</dbReference>
<dbReference type="AlphaFoldDB" id="A0A7Y6IPS4"/>
<feature type="active site" description="Nucleophile" evidence="4">
    <location>
        <position position="153"/>
    </location>
</feature>
<dbReference type="CDD" id="cd18126">
    <property type="entry name" value="GAPDH_I_C"/>
    <property type="match status" value="1"/>
</dbReference>
<comment type="subcellular location">
    <subcellularLocation>
        <location evidence="1">Cytoplasm</location>
    </subcellularLocation>
</comment>
<dbReference type="GO" id="GO:0004365">
    <property type="term" value="F:glyceraldehyde-3-phosphate dehydrogenase (NAD+) (phosphorylating) activity"/>
    <property type="evidence" value="ECO:0007669"/>
    <property type="project" value="UniProtKB-ARBA"/>
</dbReference>
<feature type="binding site" evidence="5">
    <location>
        <position position="234"/>
    </location>
    <ligand>
        <name>D-glyceraldehyde 3-phosphate</name>
        <dbReference type="ChEBI" id="CHEBI:59776"/>
    </ligand>
</feature>
<feature type="binding site" evidence="5">
    <location>
        <position position="183"/>
    </location>
    <ligand>
        <name>D-glyceraldehyde 3-phosphate</name>
        <dbReference type="ChEBI" id="CHEBI:59776"/>
    </ligand>
</feature>
<name>A0A7Y6IPS4_9ACTN</name>
<feature type="binding site" evidence="5">
    <location>
        <begin position="211"/>
        <end position="212"/>
    </location>
    <ligand>
        <name>D-glyceraldehyde 3-phosphate</name>
        <dbReference type="ChEBI" id="CHEBI:59776"/>
    </ligand>
</feature>
<dbReference type="InterPro" id="IPR036291">
    <property type="entry name" value="NAD(P)-bd_dom_sf"/>
</dbReference>
<evidence type="ECO:0000256" key="3">
    <source>
        <dbReference type="ARBA" id="ARBA00023002"/>
    </source>
</evidence>
<dbReference type="SUPFAM" id="SSF55347">
    <property type="entry name" value="Glyceraldehyde-3-phosphate dehydrogenase-like, C-terminal domain"/>
    <property type="match status" value="1"/>
</dbReference>
<dbReference type="GO" id="GO:0005737">
    <property type="term" value="C:cytoplasm"/>
    <property type="evidence" value="ECO:0007669"/>
    <property type="project" value="UniProtKB-SubCell"/>
</dbReference>
<sequence>MSIRVGVNGFGRIGRNFWRAVAASGKDIEIVAVNDLTDTATLAHLLKYDSILGRLPYEVKATSDEISVDGKAIKVFAERDPGKLPWGDLGVDVVVESTGLFTDATKAKVHADNGAKKVIISAPAKNEDVTIVMGVNHDSYDPANHTVISNASCTTNCLAPMAKVIHDTFTIEKGLMTTIHAYTQDQNLQDGPHKDLRRARAAALNVVPTSTGAAKAIGLVLPELKGKLDGFAMRVPIPTGSATDLTVEVGRDVTVEEVNAALKAAAEGPLKGILTYTEDEIVSSDIVTDPASCIFDAGLTKVIGNQVKVVGWYDNEWGYSNRLADLIELVGADL</sequence>
<feature type="binding site" evidence="6">
    <location>
        <position position="79"/>
    </location>
    <ligand>
        <name>NAD(+)</name>
        <dbReference type="ChEBI" id="CHEBI:57540"/>
    </ligand>
</feature>
<feature type="binding site" evidence="6">
    <location>
        <position position="121"/>
    </location>
    <ligand>
        <name>NAD(+)</name>
        <dbReference type="ChEBI" id="CHEBI:57540"/>
    </ligand>
</feature>
<dbReference type="EC" id="1.2.1.-" evidence="9"/>
<evidence type="ECO:0000313" key="12">
    <source>
        <dbReference type="Proteomes" id="UP000546126"/>
    </source>
</evidence>
<dbReference type="GO" id="GO:0006006">
    <property type="term" value="P:glucose metabolic process"/>
    <property type="evidence" value="ECO:0007669"/>
    <property type="project" value="InterPro"/>
</dbReference>
<evidence type="ECO:0000259" key="10">
    <source>
        <dbReference type="SMART" id="SM00846"/>
    </source>
</evidence>